<evidence type="ECO:0000256" key="1">
    <source>
        <dbReference type="SAM" id="Phobius"/>
    </source>
</evidence>
<feature type="transmembrane region" description="Helical" evidence="1">
    <location>
        <begin position="114"/>
        <end position="135"/>
    </location>
</feature>
<keyword evidence="3" id="KW-1185">Reference proteome</keyword>
<evidence type="ECO:0000313" key="3">
    <source>
        <dbReference type="Proteomes" id="UP001244207"/>
    </source>
</evidence>
<feature type="transmembrane region" description="Helical" evidence="1">
    <location>
        <begin position="63"/>
        <end position="83"/>
    </location>
</feature>
<comment type="caution">
    <text evidence="2">The sequence shown here is derived from an EMBL/GenBank/DDBJ whole genome shotgun (WGS) entry which is preliminary data.</text>
</comment>
<reference evidence="2" key="1">
    <citation type="submission" date="2021-12" db="EMBL/GenBank/DDBJ databases">
        <title>Comparative genomics, transcriptomics and evolutionary studies reveal genomic signatures of adaptation to plant cell wall in hemibiotrophic fungi.</title>
        <authorList>
            <consortium name="DOE Joint Genome Institute"/>
            <person name="Baroncelli R."/>
            <person name="Diaz J.F."/>
            <person name="Benocci T."/>
            <person name="Peng M."/>
            <person name="Battaglia E."/>
            <person name="Haridas S."/>
            <person name="Andreopoulos W."/>
            <person name="Labutti K."/>
            <person name="Pangilinan J."/>
            <person name="Floch G.L."/>
            <person name="Makela M.R."/>
            <person name="Henrissat B."/>
            <person name="Grigoriev I.V."/>
            <person name="Crouch J.A."/>
            <person name="De Vries R.P."/>
            <person name="Sukno S.A."/>
            <person name="Thon M.R."/>
        </authorList>
    </citation>
    <scope>NUCLEOTIDE SEQUENCE</scope>
    <source>
        <strain evidence="2">CBS 112980</strain>
    </source>
</reference>
<dbReference type="EMBL" id="JAHMHS010000042">
    <property type="protein sequence ID" value="KAK1725320.1"/>
    <property type="molecule type" value="Genomic_DNA"/>
</dbReference>
<organism evidence="2 3">
    <name type="scientific">Glomerella acutata</name>
    <name type="common">Colletotrichum acutatum</name>
    <dbReference type="NCBI Taxonomy" id="27357"/>
    <lineage>
        <taxon>Eukaryota</taxon>
        <taxon>Fungi</taxon>
        <taxon>Dikarya</taxon>
        <taxon>Ascomycota</taxon>
        <taxon>Pezizomycotina</taxon>
        <taxon>Sordariomycetes</taxon>
        <taxon>Hypocreomycetidae</taxon>
        <taxon>Glomerellales</taxon>
        <taxon>Glomerellaceae</taxon>
        <taxon>Colletotrichum</taxon>
        <taxon>Colletotrichum acutatum species complex</taxon>
    </lineage>
</organism>
<keyword evidence="1" id="KW-0472">Membrane</keyword>
<keyword evidence="1" id="KW-0812">Transmembrane</keyword>
<dbReference type="AlphaFoldDB" id="A0AAD8URY3"/>
<evidence type="ECO:0000313" key="2">
    <source>
        <dbReference type="EMBL" id="KAK1725320.1"/>
    </source>
</evidence>
<dbReference type="RefSeq" id="XP_060365375.1">
    <property type="nucleotide sequence ID" value="XM_060502272.1"/>
</dbReference>
<gene>
    <name evidence="2" type="ORF">BDZ83DRAFT_305014</name>
</gene>
<protein>
    <submittedName>
        <fullName evidence="2">Uncharacterized protein</fullName>
    </submittedName>
</protein>
<accession>A0AAD8URY3</accession>
<name>A0AAD8URY3_GLOAC</name>
<feature type="transmembrane region" description="Helical" evidence="1">
    <location>
        <begin position="89"/>
        <end position="107"/>
    </location>
</feature>
<dbReference type="Proteomes" id="UP001244207">
    <property type="component" value="Unassembled WGS sequence"/>
</dbReference>
<dbReference type="GeneID" id="85386171"/>
<keyword evidence="1" id="KW-1133">Transmembrane helix</keyword>
<proteinExistence type="predicted"/>
<sequence length="235" mass="27352">MDIESLVGRLARRNAFLIRLVRWYRQLYPTRPHGFTINAFIVDGVTQPVPAPYFPKLLGSWRLMACLIFCNSIAVYSFIFYSVWFSPSLVIISVVMVQIIAFIFRTLGIGSGTFTIGSLLSSVGHYYAASCLVIVSKVSSFWPSIRSYFWFTYCLFAIRRRRFSRDYHEAWRLKHWALHPRLHRTVRLRPSSASRSRRTRSLTMLQGTNSVCLRRSPAHLEASRERHSYQNTGWT</sequence>